<organism evidence="1 2">
    <name type="scientific">Paramagnetospirillum marisnigri</name>
    <dbReference type="NCBI Taxonomy" id="1285242"/>
    <lineage>
        <taxon>Bacteria</taxon>
        <taxon>Pseudomonadati</taxon>
        <taxon>Pseudomonadota</taxon>
        <taxon>Alphaproteobacteria</taxon>
        <taxon>Rhodospirillales</taxon>
        <taxon>Magnetospirillaceae</taxon>
        <taxon>Paramagnetospirillum</taxon>
    </lineage>
</organism>
<dbReference type="RefSeq" id="WP_068489867.1">
    <property type="nucleotide sequence ID" value="NZ_LWQT01000038.1"/>
</dbReference>
<evidence type="ECO:0000313" key="2">
    <source>
        <dbReference type="Proteomes" id="UP000078428"/>
    </source>
</evidence>
<dbReference type="Gene3D" id="2.30.130.30">
    <property type="entry name" value="Hypothetical protein"/>
    <property type="match status" value="1"/>
</dbReference>
<keyword evidence="2" id="KW-1185">Reference proteome</keyword>
<dbReference type="EMBL" id="LWQT01000038">
    <property type="protein sequence ID" value="OAN53857.1"/>
    <property type="molecule type" value="Genomic_DNA"/>
</dbReference>
<gene>
    <name evidence="1" type="ORF">A6A04_13270</name>
</gene>
<evidence type="ECO:0000313" key="1">
    <source>
        <dbReference type="EMBL" id="OAN53857.1"/>
    </source>
</evidence>
<comment type="caution">
    <text evidence="1">The sequence shown here is derived from an EMBL/GenBank/DDBJ whole genome shotgun (WGS) entry which is preliminary data.</text>
</comment>
<dbReference type="SUPFAM" id="SSF88697">
    <property type="entry name" value="PUA domain-like"/>
    <property type="match status" value="1"/>
</dbReference>
<dbReference type="OrthoDB" id="359066at2"/>
<proteinExistence type="predicted"/>
<name>A0A178MUW1_9PROT</name>
<reference evidence="1 2" key="1">
    <citation type="submission" date="2016-04" db="EMBL/GenBank/DDBJ databases">
        <title>Draft genome sequence of freshwater magnetotactic bacteria Magnetospirillum marisnigri SP-1 and Magnetospirillum moscoviense BB-1.</title>
        <authorList>
            <person name="Koziaeva V."/>
            <person name="Dziuba M.V."/>
            <person name="Ivanov T.M."/>
            <person name="Kuznetsov B."/>
            <person name="Grouzdev D.S."/>
        </authorList>
    </citation>
    <scope>NUCLEOTIDE SEQUENCE [LARGE SCALE GENOMIC DNA]</scope>
    <source>
        <strain evidence="1 2">SP-1</strain>
    </source>
</reference>
<dbReference type="Proteomes" id="UP000078428">
    <property type="component" value="Unassembled WGS sequence"/>
</dbReference>
<dbReference type="AlphaFoldDB" id="A0A178MUW1"/>
<protein>
    <submittedName>
        <fullName evidence="1">Uncharacterized protein</fullName>
    </submittedName>
</protein>
<sequence length="165" mass="17925">MRAITLHQPWASLIAIGAKKFETRSFPPPSKLIGQRIAIHAAVRKCCLDDLELDVESAEMISDALGKSAWNHTLPHGAVVCTAVLAGAYKVASLVEDEAGGTIALFDLNATLKGSPFSSSLDVDPFGDYSVGRWCWLLKDVQRLPEPVPAKGKQGWWEWSQNGPL</sequence>
<dbReference type="STRING" id="1285242.A6A04_13270"/>
<accession>A0A178MUW1</accession>
<dbReference type="InterPro" id="IPR015947">
    <property type="entry name" value="PUA-like_sf"/>
</dbReference>